<accession>A0AAN7XC49</accession>
<dbReference type="AlphaFoldDB" id="A0AAN7XC49"/>
<evidence type="ECO:0000313" key="3">
    <source>
        <dbReference type="Proteomes" id="UP001346869"/>
    </source>
</evidence>
<evidence type="ECO:0000313" key="2">
    <source>
        <dbReference type="EMBL" id="KAK5858015.1"/>
    </source>
</evidence>
<protein>
    <submittedName>
        <fullName evidence="2">Uncharacterized protein</fullName>
    </submittedName>
</protein>
<proteinExistence type="predicted"/>
<reference evidence="2 3" key="2">
    <citation type="journal article" date="2023" name="Mol. Biol. Evol.">
        <title>Genomics of Secondarily Temperate Adaptation in the Only Non-Antarctic Icefish.</title>
        <authorList>
            <person name="Rivera-Colon A.G."/>
            <person name="Rayamajhi N."/>
            <person name="Minhas B.F."/>
            <person name="Madrigal G."/>
            <person name="Bilyk K.T."/>
            <person name="Yoon V."/>
            <person name="Hune M."/>
            <person name="Gregory S."/>
            <person name="Cheng C.H.C."/>
            <person name="Catchen J.M."/>
        </authorList>
    </citation>
    <scope>NUCLEOTIDE SEQUENCE [LARGE SCALE GENOMIC DNA]</scope>
    <source>
        <strain evidence="2">JMC-PN-2008</strain>
    </source>
</reference>
<organism evidence="2 3">
    <name type="scientific">Eleginops maclovinus</name>
    <name type="common">Patagonian blennie</name>
    <name type="synonym">Eleginus maclovinus</name>
    <dbReference type="NCBI Taxonomy" id="56733"/>
    <lineage>
        <taxon>Eukaryota</taxon>
        <taxon>Metazoa</taxon>
        <taxon>Chordata</taxon>
        <taxon>Craniata</taxon>
        <taxon>Vertebrata</taxon>
        <taxon>Euteleostomi</taxon>
        <taxon>Actinopterygii</taxon>
        <taxon>Neopterygii</taxon>
        <taxon>Teleostei</taxon>
        <taxon>Neoteleostei</taxon>
        <taxon>Acanthomorphata</taxon>
        <taxon>Eupercaria</taxon>
        <taxon>Perciformes</taxon>
        <taxon>Notothenioidei</taxon>
        <taxon>Eleginopidae</taxon>
        <taxon>Eleginops</taxon>
    </lineage>
</organism>
<reference evidence="2 3" key="1">
    <citation type="journal article" date="2023" name="Genes (Basel)">
        <title>Chromosome-Level Genome Assembly and Circadian Gene Repertoire of the Patagonia Blennie Eleginops maclovinus-The Closest Ancestral Proxy of Antarctic Cryonotothenioids.</title>
        <authorList>
            <person name="Cheng C.C."/>
            <person name="Rivera-Colon A.G."/>
            <person name="Minhas B.F."/>
            <person name="Wilson L."/>
            <person name="Rayamajhi N."/>
            <person name="Vargas-Chacoff L."/>
            <person name="Catchen J.M."/>
        </authorList>
    </citation>
    <scope>NUCLEOTIDE SEQUENCE [LARGE SCALE GENOMIC DNA]</scope>
    <source>
        <strain evidence="2">JMC-PN-2008</strain>
    </source>
</reference>
<keyword evidence="3" id="KW-1185">Reference proteome</keyword>
<feature type="region of interest" description="Disordered" evidence="1">
    <location>
        <begin position="128"/>
        <end position="176"/>
    </location>
</feature>
<comment type="caution">
    <text evidence="2">The sequence shown here is derived from an EMBL/GenBank/DDBJ whole genome shotgun (WGS) entry which is preliminary data.</text>
</comment>
<name>A0AAN7XC49_ELEMC</name>
<dbReference type="Proteomes" id="UP001346869">
    <property type="component" value="Unassembled WGS sequence"/>
</dbReference>
<evidence type="ECO:0000256" key="1">
    <source>
        <dbReference type="SAM" id="MobiDB-lite"/>
    </source>
</evidence>
<gene>
    <name evidence="2" type="ORF">PBY51_011216</name>
</gene>
<dbReference type="EMBL" id="JAUZQC010000016">
    <property type="protein sequence ID" value="KAK5858015.1"/>
    <property type="molecule type" value="Genomic_DNA"/>
</dbReference>
<sequence>MDHSFRRFLQKDLRVLNQREEQDLQRKLDLLDKQHRFTLRLLQQRREALVKEKRRVVMVKTCEPKATVNIAMREIRAQTSERSCRLLSAEEEQRSVSAPVRRRGNIHSSISLLQMKNIARIDKISEKERALQKQRDREEGERKRRVQMEETHSRVTEFIQRLRDRKHQEEEQEKPP</sequence>